<evidence type="ECO:0000313" key="1">
    <source>
        <dbReference type="EMBL" id="EEF62585.1"/>
    </source>
</evidence>
<protein>
    <submittedName>
        <fullName evidence="1">Uncharacterized protein</fullName>
    </submittedName>
</protein>
<dbReference type="AlphaFoldDB" id="B9XCB7"/>
<proteinExistence type="predicted"/>
<dbReference type="Proteomes" id="UP000003688">
    <property type="component" value="Unassembled WGS sequence"/>
</dbReference>
<gene>
    <name evidence="1" type="ORF">Cflav_PD5220</name>
</gene>
<organism evidence="1 2">
    <name type="scientific">Pedosphaera parvula (strain Ellin514)</name>
    <dbReference type="NCBI Taxonomy" id="320771"/>
    <lineage>
        <taxon>Bacteria</taxon>
        <taxon>Pseudomonadati</taxon>
        <taxon>Verrucomicrobiota</taxon>
        <taxon>Pedosphaerae</taxon>
        <taxon>Pedosphaerales</taxon>
        <taxon>Pedosphaeraceae</taxon>
        <taxon>Pedosphaera</taxon>
    </lineage>
</organism>
<sequence length="123" mass="13658">MQVRAERAKGDFLTYDSKTEVLQLPREKLSLNKHQIVEFRILQECVPQKPGTISLLPSRLTGGNGPAVLQLVYNNPNPKTVTLLRAYGSNMFKDVITALNETGIAEVVVVGQQLERGNRNALQ</sequence>
<accession>B9XCB7</accession>
<comment type="caution">
    <text evidence="1">The sequence shown here is derived from an EMBL/GenBank/DDBJ whole genome shotgun (WGS) entry which is preliminary data.</text>
</comment>
<dbReference type="EMBL" id="ABOX02000004">
    <property type="protein sequence ID" value="EEF62585.1"/>
    <property type="molecule type" value="Genomic_DNA"/>
</dbReference>
<evidence type="ECO:0000313" key="2">
    <source>
        <dbReference type="Proteomes" id="UP000003688"/>
    </source>
</evidence>
<dbReference type="RefSeq" id="WP_007413465.1">
    <property type="nucleotide sequence ID" value="NZ_ABOX02000004.1"/>
</dbReference>
<keyword evidence="2" id="KW-1185">Reference proteome</keyword>
<name>B9XCB7_PEDPL</name>
<reference evidence="1 2" key="1">
    <citation type="journal article" date="2011" name="J. Bacteriol.">
        <title>Genome sequence of 'Pedosphaera parvula' Ellin514, an aerobic Verrucomicrobial isolate from pasture soil.</title>
        <authorList>
            <person name="Kant R."/>
            <person name="van Passel M.W."/>
            <person name="Sangwan P."/>
            <person name="Palva A."/>
            <person name="Lucas S."/>
            <person name="Copeland A."/>
            <person name="Lapidus A."/>
            <person name="Glavina Del Rio T."/>
            <person name="Dalin E."/>
            <person name="Tice H."/>
            <person name="Bruce D."/>
            <person name="Goodwin L."/>
            <person name="Pitluck S."/>
            <person name="Chertkov O."/>
            <person name="Larimer F.W."/>
            <person name="Land M.L."/>
            <person name="Hauser L."/>
            <person name="Brettin T.S."/>
            <person name="Detter J.C."/>
            <person name="Han S."/>
            <person name="de Vos W.M."/>
            <person name="Janssen P.H."/>
            <person name="Smidt H."/>
        </authorList>
    </citation>
    <scope>NUCLEOTIDE SEQUENCE [LARGE SCALE GENOMIC DNA]</scope>
    <source>
        <strain evidence="1 2">Ellin514</strain>
    </source>
</reference>